<sequence>LGAIVNLIINAIFIPRFGASGAAFGTLVAEFFVTSYQIYVLRDFLKEIVANVKLCKNIISTLLATILVLIANTLFISNISSLFMVLVISAIIFGLIYGLVGLLLKEEFTMYLLHYMKK</sequence>
<accession>A0A4R5G358</accession>
<evidence type="ECO:0000313" key="2">
    <source>
        <dbReference type="EMBL" id="TDE70004.1"/>
    </source>
</evidence>
<feature type="non-terminal residue" evidence="2">
    <location>
        <position position="1"/>
    </location>
</feature>
<feature type="transmembrane region" description="Helical" evidence="1">
    <location>
        <begin position="82"/>
        <end position="104"/>
    </location>
</feature>
<keyword evidence="1" id="KW-0472">Membrane</keyword>
<protein>
    <submittedName>
        <fullName evidence="2">Flippase</fullName>
    </submittedName>
</protein>
<evidence type="ECO:0000313" key="3">
    <source>
        <dbReference type="Proteomes" id="UP000295231"/>
    </source>
</evidence>
<dbReference type="EMBL" id="SJWY01000273">
    <property type="protein sequence ID" value="TDE70004.1"/>
    <property type="molecule type" value="Genomic_DNA"/>
</dbReference>
<dbReference type="Proteomes" id="UP000295231">
    <property type="component" value="Unassembled WGS sequence"/>
</dbReference>
<evidence type="ECO:0000256" key="1">
    <source>
        <dbReference type="SAM" id="Phobius"/>
    </source>
</evidence>
<feature type="transmembrane region" description="Helical" evidence="1">
    <location>
        <begin position="12"/>
        <end position="33"/>
    </location>
</feature>
<organism evidence="2 3">
    <name type="scientific">Streptococcus vicugnae</name>
    <dbReference type="NCBI Taxonomy" id="2740579"/>
    <lineage>
        <taxon>Bacteria</taxon>
        <taxon>Bacillati</taxon>
        <taxon>Bacillota</taxon>
        <taxon>Bacilli</taxon>
        <taxon>Lactobacillales</taxon>
        <taxon>Streptococcaceae</taxon>
        <taxon>Streptococcus</taxon>
    </lineage>
</organism>
<dbReference type="RefSeq" id="WP_206282065.1">
    <property type="nucleotide sequence ID" value="NZ_SJWY01000273.1"/>
</dbReference>
<comment type="caution">
    <text evidence="2">The sequence shown here is derived from an EMBL/GenBank/DDBJ whole genome shotgun (WGS) entry which is preliminary data.</text>
</comment>
<reference evidence="2 3" key="1">
    <citation type="submission" date="2019-03" db="EMBL/GenBank/DDBJ databases">
        <authorList>
            <person name="Fan P."/>
        </authorList>
    </citation>
    <scope>NUCLEOTIDE SEQUENCE [LARGE SCALE GENOMIC DNA]</scope>
    <source>
        <strain evidence="2 3">KCJ4950</strain>
    </source>
</reference>
<dbReference type="AlphaFoldDB" id="A0A4R5G358"/>
<keyword evidence="1" id="KW-1133">Transmembrane helix</keyword>
<keyword evidence="1" id="KW-0812">Transmembrane</keyword>
<gene>
    <name evidence="2" type="ORF">E0E04_08475</name>
</gene>
<proteinExistence type="predicted"/>
<feature type="transmembrane region" description="Helical" evidence="1">
    <location>
        <begin position="54"/>
        <end position="76"/>
    </location>
</feature>
<name>A0A4R5G358_9STRE</name>
<keyword evidence="3" id="KW-1185">Reference proteome</keyword>